<gene>
    <name evidence="1" type="ORF">ACFOKC_05480</name>
</gene>
<dbReference type="GeneID" id="69116905"/>
<accession>A0ABD5NDB1</accession>
<name>A0ABD5NDB1_9EURY</name>
<protein>
    <submittedName>
        <fullName evidence="1">Uncharacterized protein</fullName>
    </submittedName>
</protein>
<dbReference type="AlphaFoldDB" id="A0ABD5NDB1"/>
<dbReference type="RefSeq" id="WP_232571697.1">
    <property type="nucleotide sequence ID" value="NZ_CP089466.1"/>
</dbReference>
<evidence type="ECO:0000313" key="2">
    <source>
        <dbReference type="Proteomes" id="UP001595660"/>
    </source>
</evidence>
<reference evidence="1 2" key="1">
    <citation type="journal article" date="2019" name="Int. J. Syst. Evol. Microbiol.">
        <title>The Global Catalogue of Microorganisms (GCM) 10K type strain sequencing project: providing services to taxonomists for standard genome sequencing and annotation.</title>
        <authorList>
            <consortium name="The Broad Institute Genomics Platform"/>
            <consortium name="The Broad Institute Genome Sequencing Center for Infectious Disease"/>
            <person name="Wu L."/>
            <person name="Ma J."/>
        </authorList>
    </citation>
    <scope>NUCLEOTIDE SEQUENCE [LARGE SCALE GENOMIC DNA]</scope>
    <source>
        <strain evidence="1 2">CGMCC 1.12562</strain>
    </source>
</reference>
<keyword evidence="2" id="KW-1185">Reference proteome</keyword>
<dbReference type="EMBL" id="JBHRWN010000002">
    <property type="protein sequence ID" value="MFC3477170.1"/>
    <property type="molecule type" value="Genomic_DNA"/>
</dbReference>
<comment type="caution">
    <text evidence="1">The sequence shown here is derived from an EMBL/GenBank/DDBJ whole genome shotgun (WGS) entry which is preliminary data.</text>
</comment>
<dbReference type="Proteomes" id="UP001595660">
    <property type="component" value="Unassembled WGS sequence"/>
</dbReference>
<organism evidence="1 2">
    <name type="scientific">Halobacterium litoreum</name>
    <dbReference type="NCBI Taxonomy" id="2039234"/>
    <lineage>
        <taxon>Archaea</taxon>
        <taxon>Methanobacteriati</taxon>
        <taxon>Methanobacteriota</taxon>
        <taxon>Stenosarchaea group</taxon>
        <taxon>Halobacteria</taxon>
        <taxon>Halobacteriales</taxon>
        <taxon>Halobacteriaceae</taxon>
        <taxon>Halobacterium</taxon>
    </lineage>
</organism>
<sequence length="124" mass="12951">MADFDIEADSSQNRLHMKLAGSLDESQASAAVDRVESEAAKLSPGFGVINDISEFKPLSQDVADTIADGKEILASEGAGALVRVTGDSALGDMQFDRVGGAEGYQVAKAETVSEAEQMLADLDD</sequence>
<proteinExistence type="predicted"/>
<evidence type="ECO:0000313" key="1">
    <source>
        <dbReference type="EMBL" id="MFC3477170.1"/>
    </source>
</evidence>